<proteinExistence type="predicted"/>
<comment type="caution">
    <text evidence="2">The sequence shown here is derived from an EMBL/GenBank/DDBJ whole genome shotgun (WGS) entry which is preliminary data.</text>
</comment>
<organism evidence="2 3">
    <name type="scientific">Gordonia oryzae</name>
    <dbReference type="NCBI Taxonomy" id="2487349"/>
    <lineage>
        <taxon>Bacteria</taxon>
        <taxon>Bacillati</taxon>
        <taxon>Actinomycetota</taxon>
        <taxon>Actinomycetes</taxon>
        <taxon>Mycobacteriales</taxon>
        <taxon>Gordoniaceae</taxon>
        <taxon>Gordonia</taxon>
    </lineage>
</organism>
<accession>A0A3N4H568</accession>
<evidence type="ECO:0000313" key="2">
    <source>
        <dbReference type="EMBL" id="RPA65960.1"/>
    </source>
</evidence>
<keyword evidence="3" id="KW-1185">Reference proteome</keyword>
<dbReference type="EMBL" id="RKMH01000002">
    <property type="protein sequence ID" value="RPA65960.1"/>
    <property type="molecule type" value="Genomic_DNA"/>
</dbReference>
<dbReference type="GO" id="GO:0003677">
    <property type="term" value="F:DNA binding"/>
    <property type="evidence" value="ECO:0007669"/>
    <property type="project" value="UniProtKB-KW"/>
</dbReference>
<evidence type="ECO:0000259" key="1">
    <source>
        <dbReference type="Pfam" id="PF12728"/>
    </source>
</evidence>
<dbReference type="Pfam" id="PF12728">
    <property type="entry name" value="HTH_17"/>
    <property type="match status" value="1"/>
</dbReference>
<dbReference type="AlphaFoldDB" id="A0A3N4H568"/>
<sequence>MTRADLDALGVTTDVATAAKALGISASAAYKAINDGHFPVRVIPIGGRYTIPTADLRREVLGEITPPADVTDRLDRILSTLDAIVQILKVQSINSIAA</sequence>
<protein>
    <submittedName>
        <fullName evidence="2">DNA-binding protein</fullName>
    </submittedName>
</protein>
<gene>
    <name evidence="2" type="ORF">EF294_03170</name>
</gene>
<dbReference type="InterPro" id="IPR041657">
    <property type="entry name" value="HTH_17"/>
</dbReference>
<name>A0A3N4H568_9ACTN</name>
<reference evidence="2 3" key="1">
    <citation type="submission" date="2018-11" db="EMBL/GenBank/DDBJ databases">
        <title>Draft genome sequence of Gordonia sp. RS15-1S isolated from rice stems.</title>
        <authorList>
            <person name="Muangham S."/>
        </authorList>
    </citation>
    <scope>NUCLEOTIDE SEQUENCE [LARGE SCALE GENOMIC DNA]</scope>
    <source>
        <strain evidence="2 3">RS15-1S</strain>
    </source>
</reference>
<keyword evidence="2" id="KW-0238">DNA-binding</keyword>
<dbReference type="OrthoDB" id="3541350at2"/>
<feature type="domain" description="Helix-turn-helix" evidence="1">
    <location>
        <begin position="15"/>
        <end position="58"/>
    </location>
</feature>
<dbReference type="Proteomes" id="UP000267536">
    <property type="component" value="Unassembled WGS sequence"/>
</dbReference>
<evidence type="ECO:0000313" key="3">
    <source>
        <dbReference type="Proteomes" id="UP000267536"/>
    </source>
</evidence>